<dbReference type="Pfam" id="PF07811">
    <property type="entry name" value="TadE"/>
    <property type="match status" value="1"/>
</dbReference>
<dbReference type="Proteomes" id="UP000481252">
    <property type="component" value="Unassembled WGS sequence"/>
</dbReference>
<evidence type="ECO:0000259" key="2">
    <source>
        <dbReference type="Pfam" id="PF07811"/>
    </source>
</evidence>
<proteinExistence type="predicted"/>
<feature type="transmembrane region" description="Helical" evidence="1">
    <location>
        <begin position="32"/>
        <end position="50"/>
    </location>
</feature>
<dbReference type="RefSeq" id="WP_165118894.1">
    <property type="nucleotide sequence ID" value="NZ_JAAKZG010000006.1"/>
</dbReference>
<keyword evidence="4" id="KW-1185">Reference proteome</keyword>
<evidence type="ECO:0000313" key="3">
    <source>
        <dbReference type="EMBL" id="NGN42505.1"/>
    </source>
</evidence>
<feature type="domain" description="TadE-like" evidence="2">
    <location>
        <begin position="29"/>
        <end position="71"/>
    </location>
</feature>
<dbReference type="InterPro" id="IPR012495">
    <property type="entry name" value="TadE-like_dom"/>
</dbReference>
<dbReference type="EMBL" id="JAAKZG010000006">
    <property type="protein sequence ID" value="NGN42505.1"/>
    <property type="molecule type" value="Genomic_DNA"/>
</dbReference>
<evidence type="ECO:0000256" key="1">
    <source>
        <dbReference type="SAM" id="Phobius"/>
    </source>
</evidence>
<dbReference type="AlphaFoldDB" id="A0A7C9V744"/>
<keyword evidence="1" id="KW-1133">Transmembrane helix</keyword>
<name>A0A7C9V744_9HYPH</name>
<keyword evidence="1" id="KW-0472">Membrane</keyword>
<reference evidence="3 4" key="1">
    <citation type="submission" date="2020-02" db="EMBL/GenBank/DDBJ databases">
        <title>Genome sequence of the type strain CGMCC 1.15528 of Mesorhizobium zhangyense.</title>
        <authorList>
            <person name="Gao J."/>
            <person name="Sun J."/>
        </authorList>
    </citation>
    <scope>NUCLEOTIDE SEQUENCE [LARGE SCALE GENOMIC DNA]</scope>
    <source>
        <strain evidence="3 4">CGMCC 1.15528</strain>
    </source>
</reference>
<accession>A0A7C9V744</accession>
<gene>
    <name evidence="3" type="ORF">G6N74_15660</name>
</gene>
<evidence type="ECO:0000313" key="4">
    <source>
        <dbReference type="Proteomes" id="UP000481252"/>
    </source>
</evidence>
<keyword evidence="1" id="KW-0812">Transmembrane</keyword>
<protein>
    <submittedName>
        <fullName evidence="3">Pilus assembly protein</fullName>
    </submittedName>
</protein>
<sequence length="202" mass="22009">MKDNSEAGNGPDRARRRGVFARFGRDRSGATAIEFAMLVIPFSLLIFAILESCISFAAQQVISNATDDVARQLRTGQIRPGSGADKLDEDKLKTLICDRIKIMVSKGCAGNLLVDLRKYDTFADAAAAGFKIVNGEIVLTKDGVAGPVPSVEPGASKTKNMLRVFYKWPVITDFLRASMSNLSDGKTLQFATVTWQNEPFND</sequence>
<organism evidence="3 4">
    <name type="scientific">Mesorhizobium zhangyense</name>
    <dbReference type="NCBI Taxonomy" id="1776730"/>
    <lineage>
        <taxon>Bacteria</taxon>
        <taxon>Pseudomonadati</taxon>
        <taxon>Pseudomonadota</taxon>
        <taxon>Alphaproteobacteria</taxon>
        <taxon>Hyphomicrobiales</taxon>
        <taxon>Phyllobacteriaceae</taxon>
        <taxon>Mesorhizobium</taxon>
    </lineage>
</organism>
<comment type="caution">
    <text evidence="3">The sequence shown here is derived from an EMBL/GenBank/DDBJ whole genome shotgun (WGS) entry which is preliminary data.</text>
</comment>